<evidence type="ECO:0000313" key="4">
    <source>
        <dbReference type="Proteomes" id="UP001217089"/>
    </source>
</evidence>
<dbReference type="PANTHER" id="PTHR45617:SF170">
    <property type="entry name" value="MIP14966P"/>
    <property type="match status" value="1"/>
</dbReference>
<name>A0ABQ9E1E8_TEGGR</name>
<dbReference type="PANTHER" id="PTHR45617">
    <property type="entry name" value="LEUCINE RICH REPEAT FAMILY PROTEIN"/>
    <property type="match status" value="1"/>
</dbReference>
<dbReference type="Gene3D" id="3.80.10.10">
    <property type="entry name" value="Ribonuclease Inhibitor"/>
    <property type="match status" value="3"/>
</dbReference>
<evidence type="ECO:0000256" key="1">
    <source>
        <dbReference type="ARBA" id="ARBA00022614"/>
    </source>
</evidence>
<evidence type="ECO:0008006" key="5">
    <source>
        <dbReference type="Google" id="ProtNLM"/>
    </source>
</evidence>
<dbReference type="InterPro" id="IPR032675">
    <property type="entry name" value="LRR_dom_sf"/>
</dbReference>
<protein>
    <recommendedName>
        <fullName evidence="5">Insulin-like growth factor-binding protein complex acid labile subunit</fullName>
    </recommendedName>
</protein>
<dbReference type="InterPro" id="IPR003591">
    <property type="entry name" value="Leu-rich_rpt_typical-subtyp"/>
</dbReference>
<dbReference type="PROSITE" id="PS51450">
    <property type="entry name" value="LRR"/>
    <property type="match status" value="2"/>
</dbReference>
<keyword evidence="4" id="KW-1185">Reference proteome</keyword>
<comment type="caution">
    <text evidence="3">The sequence shown here is derived from an EMBL/GenBank/DDBJ whole genome shotgun (WGS) entry which is preliminary data.</text>
</comment>
<dbReference type="EMBL" id="JARBDR010000923">
    <property type="protein sequence ID" value="KAJ8298261.1"/>
    <property type="molecule type" value="Genomic_DNA"/>
</dbReference>
<reference evidence="3 4" key="1">
    <citation type="submission" date="2022-12" db="EMBL/GenBank/DDBJ databases">
        <title>Chromosome-level genome of Tegillarca granosa.</title>
        <authorList>
            <person name="Kim J."/>
        </authorList>
    </citation>
    <scope>NUCLEOTIDE SEQUENCE [LARGE SCALE GENOMIC DNA]</scope>
    <source>
        <strain evidence="3">Teg-2019</strain>
        <tissue evidence="3">Adductor muscle</tissue>
    </source>
</reference>
<dbReference type="SMART" id="SM00365">
    <property type="entry name" value="LRR_SD22"/>
    <property type="match status" value="7"/>
</dbReference>
<evidence type="ECO:0000256" key="2">
    <source>
        <dbReference type="ARBA" id="ARBA00022737"/>
    </source>
</evidence>
<evidence type="ECO:0000313" key="3">
    <source>
        <dbReference type="EMBL" id="KAJ8298261.1"/>
    </source>
</evidence>
<dbReference type="SMART" id="SM00369">
    <property type="entry name" value="LRR_TYP"/>
    <property type="match status" value="11"/>
</dbReference>
<keyword evidence="2" id="KW-0677">Repeat</keyword>
<proteinExistence type="predicted"/>
<dbReference type="InterPro" id="IPR001611">
    <property type="entry name" value="Leu-rich_rpt"/>
</dbReference>
<gene>
    <name evidence="3" type="ORF">KUTeg_024792</name>
</gene>
<organism evidence="3 4">
    <name type="scientific">Tegillarca granosa</name>
    <name type="common">Malaysian cockle</name>
    <name type="synonym">Anadara granosa</name>
    <dbReference type="NCBI Taxonomy" id="220873"/>
    <lineage>
        <taxon>Eukaryota</taxon>
        <taxon>Metazoa</taxon>
        <taxon>Spiralia</taxon>
        <taxon>Lophotrochozoa</taxon>
        <taxon>Mollusca</taxon>
        <taxon>Bivalvia</taxon>
        <taxon>Autobranchia</taxon>
        <taxon>Pteriomorphia</taxon>
        <taxon>Arcoida</taxon>
        <taxon>Arcoidea</taxon>
        <taxon>Arcidae</taxon>
        <taxon>Tegillarca</taxon>
    </lineage>
</organism>
<dbReference type="SUPFAM" id="SSF52058">
    <property type="entry name" value="L domain-like"/>
    <property type="match status" value="2"/>
</dbReference>
<dbReference type="Pfam" id="PF13855">
    <property type="entry name" value="LRR_8"/>
    <property type="match status" value="4"/>
</dbReference>
<accession>A0ABQ9E1E8</accession>
<dbReference type="Proteomes" id="UP001217089">
    <property type="component" value="Unassembled WGS sequence"/>
</dbReference>
<sequence>MTPCRCKNETWWNNKVLSIVNCSDSDLQEVPDFSYLQSLKITKLLLNKNNISVLSDRSFNRVSVEEIDLSRNSIKTFENQTLSHLSGHLKKLVLKWDEIPLDRGLYFLHGLKELEELSLDSNFIENDKQYLPGNLFANLGLASLKKLSLQSCDIKNISADAFIGLETLEELDLRYNDLEEIPKAIFSLLNLKVLVLYGNNIIRLRNNTFIKLNKLEKLDLSANGISTIESGAFVGLEYSLKELLLHYTDLSTVPTSALQRLEHLTSLVLSRNRIHFVPESAFKGLVNLEMLELDNNPLVYYKEMFSGLENTLETLTIRGTGLTSLPKKSLMSLKKLSYLDVSFNNIGDLHDNALDGLNIKTIVLTNSNITKISPRAFTGLKNPVGLDLDHNSISNISFILEAEPCIFKYIDLTGNPVLCDCDTEKILNSGVIHYSLTGSCTLYTGSAYKLGSSLLISELNMLCNETTRMFWCHEAVQSHAVPKSELSSLTIFFIFINFVISV</sequence>
<keyword evidence="1" id="KW-0433">Leucine-rich repeat</keyword>